<comment type="PTM">
    <text evidence="12">Upon Fe-S cluster removal intramolecular disulfide bonds are formed.</text>
</comment>
<dbReference type="GO" id="GO:0051539">
    <property type="term" value="F:4 iron, 4 sulfur cluster binding"/>
    <property type="evidence" value="ECO:0007669"/>
    <property type="project" value="UniProtKB-UniRule"/>
</dbReference>
<protein>
    <recommendedName>
        <fullName evidence="12">Transcriptional regulator WhiB</fullName>
    </recommendedName>
</protein>
<keyword evidence="7 12" id="KW-0411">Iron-sulfur</keyword>
<feature type="binding site" evidence="12">
    <location>
        <position position="23"/>
    </location>
    <ligand>
        <name>[4Fe-4S] cluster</name>
        <dbReference type="ChEBI" id="CHEBI:49883"/>
    </ligand>
</feature>
<evidence type="ECO:0000313" key="16">
    <source>
        <dbReference type="EMBL" id="QQB83880.1"/>
    </source>
</evidence>
<dbReference type="EMBL" id="JASOOY020000020">
    <property type="protein sequence ID" value="MEO3717245.1"/>
    <property type="molecule type" value="Genomic_DNA"/>
</dbReference>
<dbReference type="RefSeq" id="WP_016422117.1">
    <property type="nucleotide sequence ID" value="NZ_CP065628.1"/>
</dbReference>
<dbReference type="HAMAP" id="MF_01479">
    <property type="entry name" value="WhiB"/>
    <property type="match status" value="1"/>
</dbReference>
<keyword evidence="10 12" id="KW-1015">Disulfide bond</keyword>
<dbReference type="AlphaFoldDB" id="A0AAW9SV72"/>
<dbReference type="PANTHER" id="PTHR38839">
    <property type="entry name" value="TRANSCRIPTIONAL REGULATOR WHID-RELATED"/>
    <property type="match status" value="1"/>
</dbReference>
<dbReference type="EMBL" id="CP065628">
    <property type="protein sequence ID" value="QPR32079.1"/>
    <property type="molecule type" value="Genomic_DNA"/>
</dbReference>
<evidence type="ECO:0000256" key="3">
    <source>
        <dbReference type="ARBA" id="ARBA00022485"/>
    </source>
</evidence>
<dbReference type="InterPro" id="IPR034768">
    <property type="entry name" value="4FE4S_WBL"/>
</dbReference>
<sequence>MTYIDHLPGPNADLWDWQLHGSCRGQDSATFFHPEGERGRARSLREARAKAICRSCPVLMQCRSHALKVGEPYGVWGGLSESERNEILRAKPAARERELERVLVTAM</sequence>
<comment type="similarity">
    <text evidence="2 12">Belongs to the WhiB family.</text>
</comment>
<keyword evidence="9 12" id="KW-0238">DNA-binding</keyword>
<reference evidence="14" key="2">
    <citation type="submission" date="2023-05" db="EMBL/GenBank/DDBJ databases">
        <authorList>
            <person name="Du J."/>
        </authorList>
    </citation>
    <scope>NUCLEOTIDE SEQUENCE</scope>
    <source>
        <strain evidence="14">UMB1064</strain>
    </source>
</reference>
<dbReference type="GO" id="GO:0046872">
    <property type="term" value="F:metal ion binding"/>
    <property type="evidence" value="ECO:0007669"/>
    <property type="project" value="UniProtKB-KW"/>
</dbReference>
<dbReference type="GO" id="GO:0035731">
    <property type="term" value="F:dinitrosyl-iron complex binding"/>
    <property type="evidence" value="ECO:0007669"/>
    <property type="project" value="UniProtKB-UniRule"/>
</dbReference>
<keyword evidence="6 12" id="KW-0408">Iron</keyword>
<dbReference type="GO" id="GO:0045892">
    <property type="term" value="P:negative regulation of DNA-templated transcription"/>
    <property type="evidence" value="ECO:0007669"/>
    <property type="project" value="TreeGrafter"/>
</dbReference>
<comment type="cofactor">
    <cofactor evidence="12">
        <name>[4Fe-4S] cluster</name>
        <dbReference type="ChEBI" id="CHEBI:49883"/>
    </cofactor>
    <text evidence="12">Binds 1 [4Fe-4S] cluster per subunit. Following nitrosylation of the [4Fe-4S] cluster binds 1 [4Fe-8(NO)] cluster per subunit.</text>
</comment>
<keyword evidence="4 12" id="KW-0963">Cytoplasm</keyword>
<evidence type="ECO:0000256" key="8">
    <source>
        <dbReference type="ARBA" id="ARBA00023015"/>
    </source>
</evidence>
<feature type="binding site" evidence="12">
    <location>
        <position position="53"/>
    </location>
    <ligand>
        <name>[4Fe-4S] cluster</name>
        <dbReference type="ChEBI" id="CHEBI:49883"/>
    </ligand>
</feature>
<evidence type="ECO:0000256" key="4">
    <source>
        <dbReference type="ARBA" id="ARBA00022490"/>
    </source>
</evidence>
<evidence type="ECO:0000313" key="18">
    <source>
        <dbReference type="Proteomes" id="UP000595198"/>
    </source>
</evidence>
<reference evidence="14" key="3">
    <citation type="submission" date="2024-05" db="EMBL/GenBank/DDBJ databases">
        <authorList>
            <person name="Wolfe A."/>
        </authorList>
    </citation>
    <scope>NUCLEOTIDE SEQUENCE</scope>
    <source>
        <strain evidence="14">UMB1064</strain>
    </source>
</reference>
<keyword evidence="8 12" id="KW-0805">Transcription regulation</keyword>
<name>A0AAW9SV72_CORAY</name>
<dbReference type="Proteomes" id="UP000595198">
    <property type="component" value="Chromosome"/>
</dbReference>
<comment type="PTM">
    <text evidence="12">The Fe-S cluster can be nitrosylated by nitric oxide (NO).</text>
</comment>
<feature type="domain" description="4Fe-4S Wbl-type" evidence="13">
    <location>
        <begin position="22"/>
        <end position="86"/>
    </location>
</feature>
<evidence type="ECO:0000256" key="11">
    <source>
        <dbReference type="ARBA" id="ARBA00023163"/>
    </source>
</evidence>
<dbReference type="Pfam" id="PF02467">
    <property type="entry name" value="Whib"/>
    <property type="match status" value="1"/>
</dbReference>
<evidence type="ECO:0000259" key="13">
    <source>
        <dbReference type="PROSITE" id="PS51674"/>
    </source>
</evidence>
<dbReference type="EMBL" id="CP066023">
    <property type="protein sequence ID" value="QQB83880.1"/>
    <property type="molecule type" value="Genomic_DNA"/>
</dbReference>
<gene>
    <name evidence="12" type="primary">whiB</name>
    <name evidence="15" type="ORF">I6G95_05010</name>
    <name evidence="16" type="ORF">I6H48_05585</name>
    <name evidence="14" type="ORF">QP460_006555</name>
</gene>
<evidence type="ECO:0000313" key="14">
    <source>
        <dbReference type="EMBL" id="MEO3717245.1"/>
    </source>
</evidence>
<keyword evidence="18" id="KW-1185">Reference proteome</keyword>
<dbReference type="PANTHER" id="PTHR38839:SF5">
    <property type="entry name" value="TRANSCRIPTIONAL REGULATOR WHID"/>
    <property type="match status" value="1"/>
</dbReference>
<feature type="binding site" evidence="12">
    <location>
        <position position="62"/>
    </location>
    <ligand>
        <name>[4Fe-4S] cluster</name>
        <dbReference type="ChEBI" id="CHEBI:49883"/>
    </ligand>
</feature>
<keyword evidence="3 12" id="KW-0004">4Fe-4S</keyword>
<proteinExistence type="inferred from homology"/>
<feature type="binding site" evidence="12">
    <location>
        <position position="56"/>
    </location>
    <ligand>
        <name>[4Fe-4S] cluster</name>
        <dbReference type="ChEBI" id="CHEBI:49883"/>
    </ligand>
</feature>
<dbReference type="GO" id="GO:0047134">
    <property type="term" value="F:protein-disulfide reductase [NAD(P)H] activity"/>
    <property type="evidence" value="ECO:0007669"/>
    <property type="project" value="TreeGrafter"/>
</dbReference>
<dbReference type="Proteomes" id="UP000594774">
    <property type="component" value="Chromosome"/>
</dbReference>
<accession>A0AAW9SV72</accession>
<evidence type="ECO:0000313" key="17">
    <source>
        <dbReference type="Proteomes" id="UP000594774"/>
    </source>
</evidence>
<dbReference type="GO" id="GO:0005737">
    <property type="term" value="C:cytoplasm"/>
    <property type="evidence" value="ECO:0007669"/>
    <property type="project" value="UniProtKB-SubCell"/>
</dbReference>
<evidence type="ECO:0000256" key="1">
    <source>
        <dbReference type="ARBA" id="ARBA00004496"/>
    </source>
</evidence>
<evidence type="ECO:0000313" key="19">
    <source>
        <dbReference type="Proteomes" id="UP001223646"/>
    </source>
</evidence>
<keyword evidence="11 12" id="KW-0804">Transcription</keyword>
<comment type="subcellular location">
    <subcellularLocation>
        <location evidence="1 12">Cytoplasm</location>
    </subcellularLocation>
</comment>
<evidence type="ECO:0000256" key="9">
    <source>
        <dbReference type="ARBA" id="ARBA00023125"/>
    </source>
</evidence>
<comment type="function">
    <text evidence="12">Acts as a transcriptional regulator. Probably redox-responsive. The apo- but not holo-form probably binds DNA.</text>
</comment>
<evidence type="ECO:0000256" key="10">
    <source>
        <dbReference type="ARBA" id="ARBA00023157"/>
    </source>
</evidence>
<dbReference type="InterPro" id="IPR003482">
    <property type="entry name" value="Whib"/>
</dbReference>
<organism evidence="14 19">
    <name type="scientific">Corynebacterium amycolatum</name>
    <dbReference type="NCBI Taxonomy" id="43765"/>
    <lineage>
        <taxon>Bacteria</taxon>
        <taxon>Bacillati</taxon>
        <taxon>Actinomycetota</taxon>
        <taxon>Actinomycetes</taxon>
        <taxon>Mycobacteriales</taxon>
        <taxon>Corynebacteriaceae</taxon>
        <taxon>Corynebacterium</taxon>
    </lineage>
</organism>
<evidence type="ECO:0000313" key="15">
    <source>
        <dbReference type="EMBL" id="QPR32079.1"/>
    </source>
</evidence>
<dbReference type="GO" id="GO:0045454">
    <property type="term" value="P:cell redox homeostasis"/>
    <property type="evidence" value="ECO:0007669"/>
    <property type="project" value="TreeGrafter"/>
</dbReference>
<dbReference type="Proteomes" id="UP001223646">
    <property type="component" value="Unassembled WGS sequence"/>
</dbReference>
<evidence type="ECO:0000256" key="7">
    <source>
        <dbReference type="ARBA" id="ARBA00023014"/>
    </source>
</evidence>
<dbReference type="PROSITE" id="PS51674">
    <property type="entry name" value="4FE4S_WBL"/>
    <property type="match status" value="1"/>
</dbReference>
<reference evidence="17 18" key="1">
    <citation type="submission" date="2020-12" db="EMBL/GenBank/DDBJ databases">
        <title>FDA dAtabase for Regulatory Grade micrObial Sequences (FDA-ARGOS): Supporting development and validation of Infectious Disease Dx tests.</title>
        <authorList>
            <person name="Sproer C."/>
            <person name="Gronow S."/>
            <person name="Severitt S."/>
            <person name="Schroder I."/>
            <person name="Tallon L."/>
            <person name="Sadzewicz L."/>
            <person name="Zhao X."/>
            <person name="Boylan J."/>
            <person name="Ott S."/>
            <person name="Bowen H."/>
            <person name="Vavikolanu K."/>
            <person name="Mehta A."/>
            <person name="Aluvathingal J."/>
            <person name="Nadendla S."/>
            <person name="Lowell S."/>
            <person name="Myers T."/>
            <person name="Yan Y."/>
            <person name="Sichtig H."/>
        </authorList>
    </citation>
    <scope>NUCLEOTIDE SEQUENCE [LARGE SCALE GENOMIC DNA]</scope>
    <source>
        <strain evidence="15 17">FDAARGOS_938</strain>
        <strain evidence="16 18">FDAARGOS_991</strain>
    </source>
</reference>
<evidence type="ECO:0000256" key="5">
    <source>
        <dbReference type="ARBA" id="ARBA00022723"/>
    </source>
</evidence>
<evidence type="ECO:0000256" key="6">
    <source>
        <dbReference type="ARBA" id="ARBA00023004"/>
    </source>
</evidence>
<evidence type="ECO:0000256" key="2">
    <source>
        <dbReference type="ARBA" id="ARBA00006597"/>
    </source>
</evidence>
<evidence type="ECO:0000256" key="12">
    <source>
        <dbReference type="HAMAP-Rule" id="MF_01479"/>
    </source>
</evidence>
<keyword evidence="5 12" id="KW-0479">Metal-binding</keyword>
<dbReference type="GO" id="GO:0003677">
    <property type="term" value="F:DNA binding"/>
    <property type="evidence" value="ECO:0007669"/>
    <property type="project" value="UniProtKB-UniRule"/>
</dbReference>